<keyword evidence="4" id="KW-1185">Reference proteome</keyword>
<evidence type="ECO:0000313" key="4">
    <source>
        <dbReference type="Proteomes" id="UP001499951"/>
    </source>
</evidence>
<feature type="region of interest" description="Disordered" evidence="1">
    <location>
        <begin position="121"/>
        <end position="140"/>
    </location>
</feature>
<reference evidence="4" key="1">
    <citation type="journal article" date="2019" name="Int. J. Syst. Evol. Microbiol.">
        <title>The Global Catalogue of Microorganisms (GCM) 10K type strain sequencing project: providing services to taxonomists for standard genome sequencing and annotation.</title>
        <authorList>
            <consortium name="The Broad Institute Genomics Platform"/>
            <consortium name="The Broad Institute Genome Sequencing Center for Infectious Disease"/>
            <person name="Wu L."/>
            <person name="Ma J."/>
        </authorList>
    </citation>
    <scope>NUCLEOTIDE SEQUENCE [LARGE SCALE GENOMIC DNA]</scope>
    <source>
        <strain evidence="4">JCM 15089</strain>
    </source>
</reference>
<feature type="transmembrane region" description="Helical" evidence="2">
    <location>
        <begin position="12"/>
        <end position="35"/>
    </location>
</feature>
<dbReference type="RefSeq" id="WP_166935328.1">
    <property type="nucleotide sequence ID" value="NZ_BAAADD010000009.1"/>
</dbReference>
<sequence length="140" mass="14831">MRNDFEFGFLKAHDWGIVGAVIVALAMIAFPLIALHEISPWTVLATGLAFLAATARKFFSTTLSSPAEHSEAPCAEECEGKGTQVETQARSGRTGRAKISEGKQVSIPGSANHADAMASLARATKSVPPLKQPAARDRRG</sequence>
<evidence type="ECO:0000256" key="1">
    <source>
        <dbReference type="SAM" id="MobiDB-lite"/>
    </source>
</evidence>
<dbReference type="Proteomes" id="UP001499951">
    <property type="component" value="Unassembled WGS sequence"/>
</dbReference>
<organism evidence="3 4">
    <name type="scientific">Rhizomicrobium electricum</name>
    <dbReference type="NCBI Taxonomy" id="480070"/>
    <lineage>
        <taxon>Bacteria</taxon>
        <taxon>Pseudomonadati</taxon>
        <taxon>Pseudomonadota</taxon>
        <taxon>Alphaproteobacteria</taxon>
        <taxon>Micropepsales</taxon>
        <taxon>Micropepsaceae</taxon>
        <taxon>Rhizomicrobium</taxon>
    </lineage>
</organism>
<keyword evidence="2" id="KW-0812">Transmembrane</keyword>
<keyword evidence="2" id="KW-0472">Membrane</keyword>
<gene>
    <name evidence="3" type="ORF">GCM10008942_34260</name>
</gene>
<accession>A0ABP3Q415</accession>
<proteinExistence type="predicted"/>
<dbReference type="EMBL" id="BAAADD010000009">
    <property type="protein sequence ID" value="GAA0582490.1"/>
    <property type="molecule type" value="Genomic_DNA"/>
</dbReference>
<keyword evidence="2" id="KW-1133">Transmembrane helix</keyword>
<protein>
    <submittedName>
        <fullName evidence="3">Uncharacterized protein</fullName>
    </submittedName>
</protein>
<name>A0ABP3Q415_9PROT</name>
<feature type="region of interest" description="Disordered" evidence="1">
    <location>
        <begin position="67"/>
        <end position="111"/>
    </location>
</feature>
<evidence type="ECO:0000256" key="2">
    <source>
        <dbReference type="SAM" id="Phobius"/>
    </source>
</evidence>
<comment type="caution">
    <text evidence="3">The sequence shown here is derived from an EMBL/GenBank/DDBJ whole genome shotgun (WGS) entry which is preliminary data.</text>
</comment>
<evidence type="ECO:0000313" key="3">
    <source>
        <dbReference type="EMBL" id="GAA0582490.1"/>
    </source>
</evidence>